<evidence type="ECO:0000256" key="8">
    <source>
        <dbReference type="ARBA" id="ARBA00023239"/>
    </source>
</evidence>
<dbReference type="EMBL" id="JADFTS010000006">
    <property type="protein sequence ID" value="KAF9602354.1"/>
    <property type="molecule type" value="Genomic_DNA"/>
</dbReference>
<keyword evidence="8" id="KW-0456">Lyase</keyword>
<comment type="pathway">
    <text evidence="11">Phospholipid metabolism; phosphatidylethanolamine biosynthesis.</text>
</comment>
<evidence type="ECO:0000313" key="12">
    <source>
        <dbReference type="EMBL" id="KAF9602354.1"/>
    </source>
</evidence>
<dbReference type="GO" id="GO:0006646">
    <property type="term" value="P:phosphatidylethanolamine biosynthetic process"/>
    <property type="evidence" value="ECO:0007669"/>
    <property type="project" value="UniProtKB-UniPathway"/>
</dbReference>
<sequence>MKFQVYPKWAFIFTRNNHHRSLFSSSLNKPFKFQSSQASVNGGTNSSSEGTSFFVPGATVATILMLGALHARRLYNDKKMEEVREKGIEIEFSPDAKASFMRLLPLRSISRVWGFVTSTTDSLYYPFGASFAFLAVRKWKAERVLWSRVQACTSVDLGAISVIGYPAGFHKRKMGDMEFPVWLRPFIHKAWARAFHSNLEEIALPLDQYASLRDFFVRTLKEGSRPIDPDLHCLVSPVDGTIVRFGELKPGAMIEQIKGVSYSAVALLGTNSFLSVVDDNVHAENSEEKNTINDTSKKSWWRISLASPRVCDPTPVRPVKGVFYCVLYLKPGDYHRVHSPVNWNVSIRRHFPGRLYPTNERARRTIRNIYVENERIVLEGQWQEGLMALAAVGATNVGSIELFIEPELRTNRPHNLLHSEPPKEHLYAPEGVMLKKGEEVAAFNMGSTVVLVFQAPVCKSYEKDGTSSEFKFCVEQGDRIRVGEALGRWQITDKQPPQR</sequence>
<name>A0A835HMV3_9MAGN</name>
<evidence type="ECO:0000256" key="9">
    <source>
        <dbReference type="ARBA" id="ARBA00023264"/>
    </source>
</evidence>
<keyword evidence="9" id="KW-1208">Phospholipid metabolism</keyword>
<evidence type="ECO:0000256" key="5">
    <source>
        <dbReference type="ARBA" id="ARBA00022793"/>
    </source>
</evidence>
<evidence type="ECO:0000256" key="7">
    <source>
        <dbReference type="ARBA" id="ARBA00023209"/>
    </source>
</evidence>
<keyword evidence="10" id="KW-0670">Pyruvate</keyword>
<evidence type="ECO:0000256" key="6">
    <source>
        <dbReference type="ARBA" id="ARBA00023098"/>
    </source>
</evidence>
<dbReference type="OrthoDB" id="4330at2759"/>
<evidence type="ECO:0000256" key="11">
    <source>
        <dbReference type="ARBA" id="ARBA00024326"/>
    </source>
</evidence>
<comment type="cofactor">
    <cofactor evidence="1">
        <name>pyruvate</name>
        <dbReference type="ChEBI" id="CHEBI:15361"/>
    </cofactor>
</comment>
<dbReference type="NCBIfam" id="TIGR00163">
    <property type="entry name" value="PS_decarb"/>
    <property type="match status" value="1"/>
</dbReference>
<dbReference type="InterPro" id="IPR033177">
    <property type="entry name" value="PSD-B"/>
</dbReference>
<evidence type="ECO:0000256" key="10">
    <source>
        <dbReference type="ARBA" id="ARBA00023317"/>
    </source>
</evidence>
<dbReference type="GO" id="GO:0004609">
    <property type="term" value="F:phosphatidylserine decarboxylase activity"/>
    <property type="evidence" value="ECO:0007669"/>
    <property type="project" value="UniProtKB-EC"/>
</dbReference>
<dbReference type="EC" id="4.1.1.65" evidence="3"/>
<dbReference type="Proteomes" id="UP000631114">
    <property type="component" value="Unassembled WGS sequence"/>
</dbReference>
<keyword evidence="7" id="KW-0594">Phospholipid biosynthesis</keyword>
<evidence type="ECO:0000313" key="13">
    <source>
        <dbReference type="Proteomes" id="UP000631114"/>
    </source>
</evidence>
<dbReference type="PANTHER" id="PTHR10067:SF6">
    <property type="entry name" value="PHOSPHATIDYLSERINE DECARBOXYLASE PROENZYME, MITOCHONDRIAL"/>
    <property type="match status" value="1"/>
</dbReference>
<keyword evidence="6" id="KW-0443">Lipid metabolism</keyword>
<proteinExistence type="predicted"/>
<accession>A0A835HMV3</accession>
<evidence type="ECO:0000256" key="4">
    <source>
        <dbReference type="ARBA" id="ARBA00022516"/>
    </source>
</evidence>
<protein>
    <recommendedName>
        <fullName evidence="3">phosphatidylserine decarboxylase</fullName>
        <ecNumber evidence="3">4.1.1.65</ecNumber>
    </recommendedName>
</protein>
<evidence type="ECO:0000256" key="2">
    <source>
        <dbReference type="ARBA" id="ARBA00005189"/>
    </source>
</evidence>
<keyword evidence="5" id="KW-0210">Decarboxylase</keyword>
<reference evidence="12 13" key="1">
    <citation type="submission" date="2020-10" db="EMBL/GenBank/DDBJ databases">
        <title>The Coptis chinensis genome and diversification of protoberbering-type alkaloids.</title>
        <authorList>
            <person name="Wang B."/>
            <person name="Shu S."/>
            <person name="Song C."/>
            <person name="Liu Y."/>
        </authorList>
    </citation>
    <scope>NUCLEOTIDE SEQUENCE [LARGE SCALE GENOMIC DNA]</scope>
    <source>
        <strain evidence="12">HL-2020</strain>
        <tissue evidence="12">Leaf</tissue>
    </source>
</reference>
<comment type="pathway">
    <text evidence="2">Lipid metabolism.</text>
</comment>
<dbReference type="PANTHER" id="PTHR10067">
    <property type="entry name" value="PHOSPHATIDYLSERINE DECARBOXYLASE"/>
    <property type="match status" value="1"/>
</dbReference>
<evidence type="ECO:0000256" key="1">
    <source>
        <dbReference type="ARBA" id="ARBA00001928"/>
    </source>
</evidence>
<dbReference type="Pfam" id="PF02666">
    <property type="entry name" value="PS_Dcarbxylase"/>
    <property type="match status" value="1"/>
</dbReference>
<dbReference type="UniPathway" id="UPA00558"/>
<gene>
    <name evidence="12" type="ORF">IFM89_026781</name>
</gene>
<dbReference type="InterPro" id="IPR003817">
    <property type="entry name" value="PS_Dcarbxylase"/>
</dbReference>
<organism evidence="12 13">
    <name type="scientific">Coptis chinensis</name>
    <dbReference type="NCBI Taxonomy" id="261450"/>
    <lineage>
        <taxon>Eukaryota</taxon>
        <taxon>Viridiplantae</taxon>
        <taxon>Streptophyta</taxon>
        <taxon>Embryophyta</taxon>
        <taxon>Tracheophyta</taxon>
        <taxon>Spermatophyta</taxon>
        <taxon>Magnoliopsida</taxon>
        <taxon>Ranunculales</taxon>
        <taxon>Ranunculaceae</taxon>
        <taxon>Coptidoideae</taxon>
        <taxon>Coptis</taxon>
    </lineage>
</organism>
<dbReference type="AlphaFoldDB" id="A0A835HMV3"/>
<evidence type="ECO:0000256" key="3">
    <source>
        <dbReference type="ARBA" id="ARBA00012243"/>
    </source>
</evidence>
<keyword evidence="4" id="KW-0444">Lipid biosynthesis</keyword>
<keyword evidence="13" id="KW-1185">Reference proteome</keyword>
<dbReference type="GO" id="GO:0005739">
    <property type="term" value="C:mitochondrion"/>
    <property type="evidence" value="ECO:0007669"/>
    <property type="project" value="TreeGrafter"/>
</dbReference>
<comment type="caution">
    <text evidence="12">The sequence shown here is derived from an EMBL/GenBank/DDBJ whole genome shotgun (WGS) entry which is preliminary data.</text>
</comment>